<feature type="compositionally biased region" description="Basic and acidic residues" evidence="1">
    <location>
        <begin position="29"/>
        <end position="53"/>
    </location>
</feature>
<dbReference type="OrthoDB" id="4204700at2759"/>
<evidence type="ECO:0000256" key="1">
    <source>
        <dbReference type="SAM" id="MobiDB-lite"/>
    </source>
</evidence>
<protein>
    <submittedName>
        <fullName evidence="2">Uncharacterized protein</fullName>
    </submittedName>
</protein>
<dbReference type="RefSeq" id="XP_018704775.1">
    <property type="nucleotide sequence ID" value="XM_018847819.1"/>
</dbReference>
<feature type="compositionally biased region" description="Low complexity" evidence="1">
    <location>
        <begin position="1"/>
        <end position="26"/>
    </location>
</feature>
<feature type="compositionally biased region" description="Basic and acidic residues" evidence="1">
    <location>
        <begin position="280"/>
        <end position="302"/>
    </location>
</feature>
<name>A0A167XCG9_CORFA</name>
<feature type="compositionally biased region" description="Low complexity" evidence="1">
    <location>
        <begin position="247"/>
        <end position="262"/>
    </location>
</feature>
<proteinExistence type="predicted"/>
<sequence length="315" mass="34026">MDGSDGNNPSNGGSPTSPPQQQQQQQRIHPGDSSRAVRAELEARRRATVERQRRYAPGAHEQIGRVTPPRAPTAWHWYVAYSAALGVTVRAPLLAYSAVYEQGQMRKDPRLRALLREGGDDEHGQGGFSPGEQESGGGEGWNDVAQYKASYTGEDTQQQQQQQSSWETYKQTTQQQQTPPPQQYGQSTQSQGSAGWGSSSSSSSSSSSGWDSSDFDDASPVAASAQNAGSAYGNNSSGSAWDRLRRQSQGASPQQQQQQQQRQPPPPPSSSGGWGDSGDGADRAAQDRAQTDFDQLVERDRQGQQGQGRSGWGDR</sequence>
<feature type="compositionally biased region" description="Gly residues" evidence="1">
    <location>
        <begin position="125"/>
        <end position="140"/>
    </location>
</feature>
<feature type="region of interest" description="Disordered" evidence="1">
    <location>
        <begin position="1"/>
        <end position="70"/>
    </location>
</feature>
<dbReference type="EMBL" id="AZHB01000009">
    <property type="protein sequence ID" value="OAA64803.1"/>
    <property type="molecule type" value="Genomic_DNA"/>
</dbReference>
<comment type="caution">
    <text evidence="2">The sequence shown here is derived from an EMBL/GenBank/DDBJ whole genome shotgun (WGS) entry which is preliminary data.</text>
</comment>
<evidence type="ECO:0000313" key="2">
    <source>
        <dbReference type="EMBL" id="OAA64803.1"/>
    </source>
</evidence>
<dbReference type="AlphaFoldDB" id="A0A167XCG9"/>
<feature type="compositionally biased region" description="Gly residues" evidence="1">
    <location>
        <begin position="305"/>
        <end position="315"/>
    </location>
</feature>
<gene>
    <name evidence="2" type="ORF">ISF_04213</name>
</gene>
<organism evidence="2 3">
    <name type="scientific">Cordyceps fumosorosea (strain ARSEF 2679)</name>
    <name type="common">Isaria fumosorosea</name>
    <dbReference type="NCBI Taxonomy" id="1081104"/>
    <lineage>
        <taxon>Eukaryota</taxon>
        <taxon>Fungi</taxon>
        <taxon>Dikarya</taxon>
        <taxon>Ascomycota</taxon>
        <taxon>Pezizomycotina</taxon>
        <taxon>Sordariomycetes</taxon>
        <taxon>Hypocreomycetidae</taxon>
        <taxon>Hypocreales</taxon>
        <taxon>Cordycipitaceae</taxon>
        <taxon>Cordyceps</taxon>
    </lineage>
</organism>
<dbReference type="STRING" id="1081104.A0A167XCG9"/>
<feature type="compositionally biased region" description="Low complexity" evidence="1">
    <location>
        <begin position="171"/>
        <end position="212"/>
    </location>
</feature>
<feature type="compositionally biased region" description="Low complexity" evidence="1">
    <location>
        <begin position="222"/>
        <end position="240"/>
    </location>
</feature>
<keyword evidence="3" id="KW-1185">Reference proteome</keyword>
<dbReference type="GeneID" id="30020505"/>
<feature type="region of interest" description="Disordered" evidence="1">
    <location>
        <begin position="117"/>
        <end position="315"/>
    </location>
</feature>
<reference evidence="2 3" key="1">
    <citation type="journal article" date="2016" name="Genome Biol. Evol.">
        <title>Divergent and convergent evolution of fungal pathogenicity.</title>
        <authorList>
            <person name="Shang Y."/>
            <person name="Xiao G."/>
            <person name="Zheng P."/>
            <person name="Cen K."/>
            <person name="Zhan S."/>
            <person name="Wang C."/>
        </authorList>
    </citation>
    <scope>NUCLEOTIDE SEQUENCE [LARGE SCALE GENOMIC DNA]</scope>
    <source>
        <strain evidence="2 3">ARSEF 2679</strain>
    </source>
</reference>
<dbReference type="Proteomes" id="UP000076744">
    <property type="component" value="Unassembled WGS sequence"/>
</dbReference>
<evidence type="ECO:0000313" key="3">
    <source>
        <dbReference type="Proteomes" id="UP000076744"/>
    </source>
</evidence>
<accession>A0A167XCG9</accession>